<dbReference type="AlphaFoldDB" id="A0A2D0KUS5"/>
<keyword evidence="2" id="KW-1185">Reference proteome</keyword>
<evidence type="ECO:0000313" key="1">
    <source>
        <dbReference type="EMBL" id="PHM67162.1"/>
    </source>
</evidence>
<dbReference type="Proteomes" id="UP000222366">
    <property type="component" value="Unassembled WGS sequence"/>
</dbReference>
<dbReference type="EMBL" id="NJAJ01000004">
    <property type="protein sequence ID" value="PHM67162.1"/>
    <property type="molecule type" value="Genomic_DNA"/>
</dbReference>
<protein>
    <submittedName>
        <fullName evidence="1">Uncharacterized protein</fullName>
    </submittedName>
</protein>
<gene>
    <name evidence="1" type="ORF">Xsto_00441</name>
</gene>
<accession>A0A2D0KUS5</accession>
<organism evidence="1 2">
    <name type="scientific">Xenorhabdus stockiae</name>
    <dbReference type="NCBI Taxonomy" id="351614"/>
    <lineage>
        <taxon>Bacteria</taxon>
        <taxon>Pseudomonadati</taxon>
        <taxon>Pseudomonadota</taxon>
        <taxon>Gammaproteobacteria</taxon>
        <taxon>Enterobacterales</taxon>
        <taxon>Morganellaceae</taxon>
        <taxon>Xenorhabdus</taxon>
    </lineage>
</organism>
<comment type="caution">
    <text evidence="1">The sequence shown here is derived from an EMBL/GenBank/DDBJ whole genome shotgun (WGS) entry which is preliminary data.</text>
</comment>
<sequence>MKFGANGCHAIDINVFPGQGLKITLRADIDSGRLHVVTAGTFFRQLLPLFLLPVAGMGLHAIVFTGQLVIFDIVGIAETVDGAGVIEDKAGFFTRRGT</sequence>
<reference evidence="1 2" key="1">
    <citation type="journal article" date="2017" name="Nat. Microbiol.">
        <title>Natural product diversity associated with the nematode symbionts Photorhabdus and Xenorhabdus.</title>
        <authorList>
            <person name="Tobias N.J."/>
            <person name="Wolff H."/>
            <person name="Djahanschiri B."/>
            <person name="Grundmann F."/>
            <person name="Kronenwerth M."/>
            <person name="Shi Y.M."/>
            <person name="Simonyi S."/>
            <person name="Grun P."/>
            <person name="Shapiro-Ilan D."/>
            <person name="Pidot S.J."/>
            <person name="Stinear T.P."/>
            <person name="Ebersberger I."/>
            <person name="Bode H.B."/>
        </authorList>
    </citation>
    <scope>NUCLEOTIDE SEQUENCE [LARGE SCALE GENOMIC DNA]</scope>
    <source>
        <strain evidence="1 2">DSM 17904</strain>
    </source>
</reference>
<name>A0A2D0KUS5_9GAMM</name>
<evidence type="ECO:0000313" key="2">
    <source>
        <dbReference type="Proteomes" id="UP000222366"/>
    </source>
</evidence>
<proteinExistence type="predicted"/>